<dbReference type="Proteomes" id="UP000451233">
    <property type="component" value="Unassembled WGS sequence"/>
</dbReference>
<gene>
    <name evidence="2" type="ORF">GS398_12980</name>
</gene>
<accession>A0A7K1XZ51</accession>
<dbReference type="Pfam" id="PF13585">
    <property type="entry name" value="CHU_C"/>
    <property type="match status" value="1"/>
</dbReference>
<dbReference type="AlphaFoldDB" id="A0A7K1XZ51"/>
<dbReference type="InterPro" id="IPR026341">
    <property type="entry name" value="T9SS_type_B"/>
</dbReference>
<evidence type="ECO:0000313" key="3">
    <source>
        <dbReference type="Proteomes" id="UP000451233"/>
    </source>
</evidence>
<comment type="caution">
    <text evidence="2">The sequence shown here is derived from an EMBL/GenBank/DDBJ whole genome shotgun (WGS) entry which is preliminary data.</text>
</comment>
<organism evidence="2 3">
    <name type="scientific">Hufsiella ginkgonis</name>
    <dbReference type="NCBI Taxonomy" id="2695274"/>
    <lineage>
        <taxon>Bacteria</taxon>
        <taxon>Pseudomonadati</taxon>
        <taxon>Bacteroidota</taxon>
        <taxon>Sphingobacteriia</taxon>
        <taxon>Sphingobacteriales</taxon>
        <taxon>Sphingobacteriaceae</taxon>
        <taxon>Hufsiella</taxon>
    </lineage>
</organism>
<dbReference type="EMBL" id="WVHS01000003">
    <property type="protein sequence ID" value="MXV16222.1"/>
    <property type="molecule type" value="Genomic_DNA"/>
</dbReference>
<evidence type="ECO:0000313" key="2">
    <source>
        <dbReference type="EMBL" id="MXV16222.1"/>
    </source>
</evidence>
<feature type="signal peptide" evidence="1">
    <location>
        <begin position="1"/>
        <end position="19"/>
    </location>
</feature>
<sequence length="654" mass="70056">MKKYLFLLLCVPGIFKVSAQSFYASSASDYYFPGGDTRVYRITKTPAGFSTELLTACAGPAYKLLSIAMDATGLYWVNGYQVGKAEISGNSLVNCRQIATVPGGSAALTIGTDNKLYYSAAILTTTDVSTGQTRNLGPMTYQPTGDMTFYEGELYMTAREGVIKIDINDPANSTLHIPLPASLNMYGMVTLATSLHKNTVYGLCAVSATQTDIIELDIDNRINKGVVGSLPINVLDAASIVEDGSIVGIQLDKVKIRQGCDAASGSIAEISLKPHLEPVTFTLDNGTTNTTGIFTGLEPGTYSVTMKSASDEQTAAFSVQGYIADQPTVSYTTHDPACAAKGDVRFSVAGTSSGYQVMFGSDVFPAAHLFEGLGAGKYHFVILNAAGCIVKEADIVLKYKPCDVVISDISTSAECDIIGRDVLRVNCPPIPETYLYTLTGQATNTTNSTGVFGMLSPGTYQLTVNTSGGGTPQSRTISMPDFSLTKPVTRVSITNPLCELPGKISLAVETGAALYDIRFNGRIYPSDHVFSDLEAGDYQFEVLRKNGCIADKIDVALVAERCSPVSFPSAFTPNGDGVNDLFRAKPESTASNFRLRIFDKWGALVFSTTDLHGNWDGNNARGRPMPVSTYYWIATFISLENKQVIQKGAVTLVR</sequence>
<keyword evidence="1" id="KW-0732">Signal</keyword>
<name>A0A7K1XZ51_9SPHI</name>
<dbReference type="NCBIfam" id="TIGR04131">
    <property type="entry name" value="Bac_Flav_CTERM"/>
    <property type="match status" value="1"/>
</dbReference>
<dbReference type="RefSeq" id="WP_160907234.1">
    <property type="nucleotide sequence ID" value="NZ_WVHS01000003.1"/>
</dbReference>
<keyword evidence="3" id="KW-1185">Reference proteome</keyword>
<evidence type="ECO:0000256" key="1">
    <source>
        <dbReference type="SAM" id="SignalP"/>
    </source>
</evidence>
<reference evidence="2 3" key="1">
    <citation type="submission" date="2019-11" db="EMBL/GenBank/DDBJ databases">
        <title>Pedobacter sp. HMF7056 Genome sequencing and assembly.</title>
        <authorList>
            <person name="Kang H."/>
            <person name="Kim H."/>
            <person name="Joh K."/>
        </authorList>
    </citation>
    <scope>NUCLEOTIDE SEQUENCE [LARGE SCALE GENOMIC DNA]</scope>
    <source>
        <strain evidence="2 3">HMF7056</strain>
    </source>
</reference>
<feature type="chain" id="PRO_5029511438" evidence="1">
    <location>
        <begin position="20"/>
        <end position="654"/>
    </location>
</feature>
<proteinExistence type="predicted"/>
<protein>
    <submittedName>
        <fullName evidence="2">T9SS type B sorting domain-containing protein</fullName>
    </submittedName>
</protein>